<reference evidence="2 3" key="1">
    <citation type="journal article" date="2015" name="Infect. Genet. Evol.">
        <title>Genomic sequences of six botulinum neurotoxin-producing strains representing three clostridial species illustrate the mobility and diversity of botulinum neurotoxin genes.</title>
        <authorList>
            <person name="Smith T.J."/>
            <person name="Hill K.K."/>
            <person name="Xie G."/>
            <person name="Foley B.T."/>
            <person name="Williamson C.H."/>
            <person name="Foster J.T."/>
            <person name="Johnson S.L."/>
            <person name="Chertkov O."/>
            <person name="Teshima H."/>
            <person name="Gibbons H.S."/>
            <person name="Johnsky L.A."/>
            <person name="Karavis M.A."/>
            <person name="Smith L.A."/>
        </authorList>
    </citation>
    <scope>NUCLEOTIDE SEQUENCE [LARGE SCALE GENOMIC DNA]</scope>
    <source>
        <strain evidence="2">Sullivan</strain>
    </source>
</reference>
<dbReference type="AlphaFoldDB" id="A0A0A7G0B3"/>
<protein>
    <submittedName>
        <fullName evidence="2">Putative permease family protein</fullName>
    </submittedName>
</protein>
<feature type="transmembrane region" description="Helical" evidence="1">
    <location>
        <begin position="43"/>
        <end position="59"/>
    </location>
</feature>
<dbReference type="Proteomes" id="UP000030635">
    <property type="component" value="Chromosome"/>
</dbReference>
<dbReference type="STRING" id="1561.NPD11_725"/>
<evidence type="ECO:0000256" key="1">
    <source>
        <dbReference type="SAM" id="Phobius"/>
    </source>
</evidence>
<proteinExistence type="predicted"/>
<dbReference type="EMBL" id="CP006905">
    <property type="protein sequence ID" value="AIY84630.1"/>
    <property type="molecule type" value="Genomic_DNA"/>
</dbReference>
<keyword evidence="1" id="KW-0472">Membrane</keyword>
<keyword evidence="3" id="KW-1185">Reference proteome</keyword>
<dbReference type="RefSeq" id="WP_039315065.1">
    <property type="nucleotide sequence ID" value="NZ_CP006905.1"/>
</dbReference>
<evidence type="ECO:0000313" key="3">
    <source>
        <dbReference type="Proteomes" id="UP000030635"/>
    </source>
</evidence>
<sequence>MTAFILYTLAIVLFIISFFKDKNKTKKALKISLKSFENIMPQFLSIIFIVSLILAIVNPDTISNLIGDSSGFLGVLLSSVLGSITIMPTFVAFSTCNTLLQNGAGFAQVSALVSTLTLVGIMTFSLESKYIGKRAAFLRNFIAFLFSFVVAFILGAVMVLL</sequence>
<keyword evidence="1" id="KW-0812">Transmembrane</keyword>
<feature type="transmembrane region" description="Helical" evidence="1">
    <location>
        <begin position="71"/>
        <end position="93"/>
    </location>
</feature>
<dbReference type="KEGG" id="cbv:U729_2295"/>
<keyword evidence="1" id="KW-1133">Transmembrane helix</keyword>
<accession>A0A0A7G0B3</accession>
<dbReference type="HOGENOM" id="CLU_101297_2_0_9"/>
<feature type="transmembrane region" description="Helical" evidence="1">
    <location>
        <begin position="105"/>
        <end position="126"/>
    </location>
</feature>
<dbReference type="OrthoDB" id="5465282at2"/>
<name>A0A0A7G0B3_9CLOT</name>
<gene>
    <name evidence="2" type="ORF">U729_2295</name>
</gene>
<organism evidence="2 3">
    <name type="scientific">Clostridium baratii str. Sullivan</name>
    <dbReference type="NCBI Taxonomy" id="1415775"/>
    <lineage>
        <taxon>Bacteria</taxon>
        <taxon>Bacillati</taxon>
        <taxon>Bacillota</taxon>
        <taxon>Clostridia</taxon>
        <taxon>Eubacteriales</taxon>
        <taxon>Clostridiaceae</taxon>
        <taxon>Clostridium</taxon>
    </lineage>
</organism>
<evidence type="ECO:0000313" key="2">
    <source>
        <dbReference type="EMBL" id="AIY84630.1"/>
    </source>
</evidence>
<dbReference type="eggNOG" id="COG0701">
    <property type="taxonomic scope" value="Bacteria"/>
</dbReference>
<feature type="transmembrane region" description="Helical" evidence="1">
    <location>
        <begin position="138"/>
        <end position="160"/>
    </location>
</feature>